<evidence type="ECO:0000313" key="2">
    <source>
        <dbReference type="Proteomes" id="UP000814033"/>
    </source>
</evidence>
<gene>
    <name evidence="1" type="ORF">FA95DRAFT_1559512</name>
</gene>
<organism evidence="1 2">
    <name type="scientific">Auriscalpium vulgare</name>
    <dbReference type="NCBI Taxonomy" id="40419"/>
    <lineage>
        <taxon>Eukaryota</taxon>
        <taxon>Fungi</taxon>
        <taxon>Dikarya</taxon>
        <taxon>Basidiomycota</taxon>
        <taxon>Agaricomycotina</taxon>
        <taxon>Agaricomycetes</taxon>
        <taxon>Russulales</taxon>
        <taxon>Auriscalpiaceae</taxon>
        <taxon>Auriscalpium</taxon>
    </lineage>
</organism>
<sequence>MEWPPCLLVLDDRDRGTDGMQKVSIGKYGGTTAPICMAGVTALSPASRHARSRALDVRPPRLLHTALSPVVHAARRSFLPPPALPIVAQPWFSPPCCNARIWDHLSQP</sequence>
<keyword evidence="2" id="KW-1185">Reference proteome</keyword>
<comment type="caution">
    <text evidence="1">The sequence shown here is derived from an EMBL/GenBank/DDBJ whole genome shotgun (WGS) entry which is preliminary data.</text>
</comment>
<reference evidence="1" key="2">
    <citation type="journal article" date="2022" name="New Phytol.">
        <title>Evolutionary transition to the ectomycorrhizal habit in the genomes of a hyperdiverse lineage of mushroom-forming fungi.</title>
        <authorList>
            <person name="Looney B."/>
            <person name="Miyauchi S."/>
            <person name="Morin E."/>
            <person name="Drula E."/>
            <person name="Courty P.E."/>
            <person name="Kohler A."/>
            <person name="Kuo A."/>
            <person name="LaButti K."/>
            <person name="Pangilinan J."/>
            <person name="Lipzen A."/>
            <person name="Riley R."/>
            <person name="Andreopoulos W."/>
            <person name="He G."/>
            <person name="Johnson J."/>
            <person name="Nolan M."/>
            <person name="Tritt A."/>
            <person name="Barry K.W."/>
            <person name="Grigoriev I.V."/>
            <person name="Nagy L.G."/>
            <person name="Hibbett D."/>
            <person name="Henrissat B."/>
            <person name="Matheny P.B."/>
            <person name="Labbe J."/>
            <person name="Martin F.M."/>
        </authorList>
    </citation>
    <scope>NUCLEOTIDE SEQUENCE</scope>
    <source>
        <strain evidence="1">FP105234-sp</strain>
    </source>
</reference>
<name>A0ACB8RSM5_9AGAM</name>
<protein>
    <submittedName>
        <fullName evidence="1">Uncharacterized protein</fullName>
    </submittedName>
</protein>
<dbReference type="EMBL" id="MU275913">
    <property type="protein sequence ID" value="KAI0046960.1"/>
    <property type="molecule type" value="Genomic_DNA"/>
</dbReference>
<dbReference type="Proteomes" id="UP000814033">
    <property type="component" value="Unassembled WGS sequence"/>
</dbReference>
<proteinExistence type="predicted"/>
<reference evidence="1" key="1">
    <citation type="submission" date="2021-02" db="EMBL/GenBank/DDBJ databases">
        <authorList>
            <consortium name="DOE Joint Genome Institute"/>
            <person name="Ahrendt S."/>
            <person name="Looney B.P."/>
            <person name="Miyauchi S."/>
            <person name="Morin E."/>
            <person name="Drula E."/>
            <person name="Courty P.E."/>
            <person name="Chicoki N."/>
            <person name="Fauchery L."/>
            <person name="Kohler A."/>
            <person name="Kuo A."/>
            <person name="Labutti K."/>
            <person name="Pangilinan J."/>
            <person name="Lipzen A."/>
            <person name="Riley R."/>
            <person name="Andreopoulos W."/>
            <person name="He G."/>
            <person name="Johnson J."/>
            <person name="Barry K.W."/>
            <person name="Grigoriev I.V."/>
            <person name="Nagy L."/>
            <person name="Hibbett D."/>
            <person name="Henrissat B."/>
            <person name="Matheny P.B."/>
            <person name="Labbe J."/>
            <person name="Martin F."/>
        </authorList>
    </citation>
    <scope>NUCLEOTIDE SEQUENCE</scope>
    <source>
        <strain evidence="1">FP105234-sp</strain>
    </source>
</reference>
<accession>A0ACB8RSM5</accession>
<evidence type="ECO:0000313" key="1">
    <source>
        <dbReference type="EMBL" id="KAI0046960.1"/>
    </source>
</evidence>